<comment type="caution">
    <text evidence="9">The sequence shown here is derived from an EMBL/GenBank/DDBJ whole genome shotgun (WGS) entry which is preliminary data.</text>
</comment>
<evidence type="ECO:0000256" key="6">
    <source>
        <dbReference type="PROSITE-ProRule" id="PRU10141"/>
    </source>
</evidence>
<feature type="compositionally biased region" description="Polar residues" evidence="7">
    <location>
        <begin position="136"/>
        <end position="150"/>
    </location>
</feature>
<feature type="region of interest" description="Disordered" evidence="7">
    <location>
        <begin position="55"/>
        <end position="201"/>
    </location>
</feature>
<dbReference type="InterPro" id="IPR050494">
    <property type="entry name" value="Ser_Thr_dual-spec_kinase"/>
</dbReference>
<evidence type="ECO:0000256" key="2">
    <source>
        <dbReference type="ARBA" id="ARBA00022679"/>
    </source>
</evidence>
<feature type="region of interest" description="Disordered" evidence="7">
    <location>
        <begin position="1"/>
        <end position="23"/>
    </location>
</feature>
<reference evidence="9" key="1">
    <citation type="submission" date="2022-08" db="EMBL/GenBank/DDBJ databases">
        <title>Novel sulphate-reducing endosymbionts in the free-living metamonad Anaeramoeba.</title>
        <authorList>
            <person name="Jerlstrom-Hultqvist J."/>
            <person name="Cepicka I."/>
            <person name="Gallot-Lavallee L."/>
            <person name="Salas-Leiva D."/>
            <person name="Curtis B.A."/>
            <person name="Zahonova K."/>
            <person name="Pipaliya S."/>
            <person name="Dacks J."/>
            <person name="Roger A.J."/>
        </authorList>
    </citation>
    <scope>NUCLEOTIDE SEQUENCE</scope>
    <source>
        <strain evidence="9">Busselton2</strain>
    </source>
</reference>
<dbReference type="InterPro" id="IPR000719">
    <property type="entry name" value="Prot_kinase_dom"/>
</dbReference>
<dbReference type="PANTHER" id="PTHR24058:SF28">
    <property type="entry name" value="SERINE_THREONINE-PROTEIN KINASE MINIBRAIN"/>
    <property type="match status" value="1"/>
</dbReference>
<protein>
    <submittedName>
        <fullName evidence="9">Serine/threonine-protein kinase minibrain</fullName>
    </submittedName>
</protein>
<keyword evidence="1" id="KW-0723">Serine/threonine-protein kinase</keyword>
<keyword evidence="3 6" id="KW-0547">Nucleotide-binding</keyword>
<evidence type="ECO:0000256" key="4">
    <source>
        <dbReference type="ARBA" id="ARBA00022777"/>
    </source>
</evidence>
<feature type="compositionally biased region" description="Polar residues" evidence="7">
    <location>
        <begin position="1"/>
        <end position="20"/>
    </location>
</feature>
<dbReference type="InterPro" id="IPR011009">
    <property type="entry name" value="Kinase-like_dom_sf"/>
</dbReference>
<dbReference type="InterPro" id="IPR008271">
    <property type="entry name" value="Ser/Thr_kinase_AS"/>
</dbReference>
<sequence length="732" mass="84264">MSQPSSKITTKTKRNTSLNMSFDEDNKEIQANLNIKNSPFKIQDDLYQSYFGLKNKKDHNAIQGNKKKKQSDRKNQIDYFLKRNRNQKEQKENESQSSIITTDESDGGNSETESGSEIESGNKTDSQETDKEELSVSMSEVNSKISQDSGNSQVTSTSESQSESETESGSITGTETENENENENENGGSQTSQTKSEFQVRSNFERPVVKMSVGLLNTYKTINKKYYEKKMQKELKNKSQGSLPLYNNGYDDENYNYVFKENEIFAGIYQIVRNIGVGSFGQVVQAFDHKSQKYVAIKIIKSKSAFNRQGLIEKQILERLNQADPEDEHHVVKLLDSFKYRNHLCFVFELLSLNLYEVLKKTKLKGISILLVKALALQIAETLQFLKSKNAQIIHCDLKPENILLENPRKASIKVIDFGSSCGKNQKIHTYIQSRFYRSPEILLKMNYSYPIDMWSFGCILVELRTGKPLFPGRNEFEQMSKIVEVLGIPPDEILNKAPGTSKFFEKNRNEKWVLKTFSSKKTNTQFRKRSLSEILRIPTIGYNKKTIQSLERNVVNQKTFKTSNSRYKELDYSMIYEHLQFKDLILKMLDYNPITRITPIQVMKHPFFRSRFHKTTQTNKLKPINTNNSSTNTNNKDIFSLLYLPNKKTIQKNKNLKSTHLLKKGNRNRSDRSNENGNGNISVNTNSSESGRKNGSDYENKIFKNEKNGVWLFNNKKNGKTITNDAQTQFD</sequence>
<dbReference type="PROSITE" id="PS00108">
    <property type="entry name" value="PROTEIN_KINASE_ST"/>
    <property type="match status" value="1"/>
</dbReference>
<dbReference type="SUPFAM" id="SSF56112">
    <property type="entry name" value="Protein kinase-like (PK-like)"/>
    <property type="match status" value="1"/>
</dbReference>
<dbReference type="InterPro" id="IPR017441">
    <property type="entry name" value="Protein_kinase_ATP_BS"/>
</dbReference>
<feature type="compositionally biased region" description="Basic residues" evidence="7">
    <location>
        <begin position="654"/>
        <end position="668"/>
    </location>
</feature>
<keyword evidence="5 6" id="KW-0067">ATP-binding</keyword>
<evidence type="ECO:0000256" key="5">
    <source>
        <dbReference type="ARBA" id="ARBA00022840"/>
    </source>
</evidence>
<dbReference type="SMART" id="SM00220">
    <property type="entry name" value="S_TKc"/>
    <property type="match status" value="1"/>
</dbReference>
<dbReference type="Gene3D" id="3.30.200.20">
    <property type="entry name" value="Phosphorylase Kinase, domain 1"/>
    <property type="match status" value="1"/>
</dbReference>
<feature type="compositionally biased region" description="Low complexity" evidence="7">
    <location>
        <begin position="107"/>
        <end position="119"/>
    </location>
</feature>
<dbReference type="EMBL" id="JANTQA010000023">
    <property type="protein sequence ID" value="KAJ3444140.1"/>
    <property type="molecule type" value="Genomic_DNA"/>
</dbReference>
<name>A0AAV7ZS66_9EUKA</name>
<gene>
    <name evidence="9" type="ORF">M0812_09991</name>
</gene>
<organism evidence="9 10">
    <name type="scientific">Anaeramoeba flamelloides</name>
    <dbReference type="NCBI Taxonomy" id="1746091"/>
    <lineage>
        <taxon>Eukaryota</taxon>
        <taxon>Metamonada</taxon>
        <taxon>Anaeramoebidae</taxon>
        <taxon>Anaeramoeba</taxon>
    </lineage>
</organism>
<feature type="region of interest" description="Disordered" evidence="7">
    <location>
        <begin position="654"/>
        <end position="700"/>
    </location>
</feature>
<feature type="compositionally biased region" description="Basic and acidic residues" evidence="7">
    <location>
        <begin position="691"/>
        <end position="700"/>
    </location>
</feature>
<evidence type="ECO:0000256" key="1">
    <source>
        <dbReference type="ARBA" id="ARBA00022527"/>
    </source>
</evidence>
<keyword evidence="4 9" id="KW-0418">Kinase</keyword>
<dbReference type="AlphaFoldDB" id="A0AAV7ZS66"/>
<keyword evidence="2" id="KW-0808">Transferase</keyword>
<dbReference type="PANTHER" id="PTHR24058">
    <property type="entry name" value="DUAL SPECIFICITY PROTEIN KINASE"/>
    <property type="match status" value="1"/>
</dbReference>
<dbReference type="GO" id="GO:0005524">
    <property type="term" value="F:ATP binding"/>
    <property type="evidence" value="ECO:0007669"/>
    <property type="project" value="UniProtKB-UniRule"/>
</dbReference>
<feature type="binding site" evidence="6">
    <location>
        <position position="298"/>
    </location>
    <ligand>
        <name>ATP</name>
        <dbReference type="ChEBI" id="CHEBI:30616"/>
    </ligand>
</feature>
<evidence type="ECO:0000313" key="10">
    <source>
        <dbReference type="Proteomes" id="UP001146793"/>
    </source>
</evidence>
<feature type="compositionally biased region" description="Low complexity" evidence="7">
    <location>
        <begin position="151"/>
        <end position="175"/>
    </location>
</feature>
<dbReference type="Pfam" id="PF00069">
    <property type="entry name" value="Pkinase"/>
    <property type="match status" value="1"/>
</dbReference>
<evidence type="ECO:0000259" key="8">
    <source>
        <dbReference type="PROSITE" id="PS50011"/>
    </source>
</evidence>
<evidence type="ECO:0000256" key="3">
    <source>
        <dbReference type="ARBA" id="ARBA00022741"/>
    </source>
</evidence>
<evidence type="ECO:0000313" key="9">
    <source>
        <dbReference type="EMBL" id="KAJ3444140.1"/>
    </source>
</evidence>
<proteinExistence type="predicted"/>
<accession>A0AAV7ZS66</accession>
<feature type="compositionally biased region" description="Polar residues" evidence="7">
    <location>
        <begin position="676"/>
        <end position="690"/>
    </location>
</feature>
<dbReference type="PROSITE" id="PS00107">
    <property type="entry name" value="PROTEIN_KINASE_ATP"/>
    <property type="match status" value="1"/>
</dbReference>
<evidence type="ECO:0000256" key="7">
    <source>
        <dbReference type="SAM" id="MobiDB-lite"/>
    </source>
</evidence>
<dbReference type="Gene3D" id="1.10.510.10">
    <property type="entry name" value="Transferase(Phosphotransferase) domain 1"/>
    <property type="match status" value="1"/>
</dbReference>
<dbReference type="Proteomes" id="UP001146793">
    <property type="component" value="Unassembled WGS sequence"/>
</dbReference>
<dbReference type="GO" id="GO:0004674">
    <property type="term" value="F:protein serine/threonine kinase activity"/>
    <property type="evidence" value="ECO:0007669"/>
    <property type="project" value="UniProtKB-KW"/>
</dbReference>
<feature type="domain" description="Protein kinase" evidence="8">
    <location>
        <begin position="269"/>
        <end position="609"/>
    </location>
</feature>
<feature type="compositionally biased region" description="Basic and acidic residues" evidence="7">
    <location>
        <begin position="120"/>
        <end position="134"/>
    </location>
</feature>
<dbReference type="PROSITE" id="PS50011">
    <property type="entry name" value="PROTEIN_KINASE_DOM"/>
    <property type="match status" value="1"/>
</dbReference>